<accession>A0AAF1BT40</accession>
<organism evidence="2 3">
    <name type="scientific">Vanrija pseudolonga</name>
    <dbReference type="NCBI Taxonomy" id="143232"/>
    <lineage>
        <taxon>Eukaryota</taxon>
        <taxon>Fungi</taxon>
        <taxon>Dikarya</taxon>
        <taxon>Basidiomycota</taxon>
        <taxon>Agaricomycotina</taxon>
        <taxon>Tremellomycetes</taxon>
        <taxon>Trichosporonales</taxon>
        <taxon>Trichosporonaceae</taxon>
        <taxon>Vanrija</taxon>
    </lineage>
</organism>
<reference evidence="2" key="1">
    <citation type="submission" date="2023-10" db="EMBL/GenBank/DDBJ databases">
        <authorList>
            <person name="Noh H."/>
        </authorList>
    </citation>
    <scope>NUCLEOTIDE SEQUENCE</scope>
    <source>
        <strain evidence="2">DUCC4014</strain>
    </source>
</reference>
<dbReference type="Proteomes" id="UP000827549">
    <property type="component" value="Chromosome 6"/>
</dbReference>
<name>A0AAF1BT40_9TREE</name>
<dbReference type="EMBL" id="CP086719">
    <property type="protein sequence ID" value="WOO84298.1"/>
    <property type="molecule type" value="Genomic_DNA"/>
</dbReference>
<gene>
    <name evidence="2" type="ORF">LOC62_06G007818</name>
</gene>
<protein>
    <submittedName>
        <fullName evidence="2">Uncharacterized protein</fullName>
    </submittedName>
</protein>
<keyword evidence="3" id="KW-1185">Reference proteome</keyword>
<sequence length="224" mass="23886">MQFSVDPALQGRGVMSAALRFILSAWFIPIISPYPGQLTTTFPAAALRAHSSRNGMADSPVARIHGRLGFVPLGSVQGDAGSIAGPDDEVVCCAWMGAGAVRLEGSVWRGLGLVPFSFDDEDEDGQGEEWDSDEEEVNGDVGRAVVLVNSPPTRSKNPNHGQSDIEVEARNHRPREPNAPGADGGHEGLLDPDSSPLSPRPRLRRDRGSSPPHSDMDVDFVEAS</sequence>
<dbReference type="RefSeq" id="XP_062630324.1">
    <property type="nucleotide sequence ID" value="XM_062774340.1"/>
</dbReference>
<dbReference type="GeneID" id="87810989"/>
<feature type="compositionally biased region" description="Acidic residues" evidence="1">
    <location>
        <begin position="118"/>
        <end position="138"/>
    </location>
</feature>
<dbReference type="AlphaFoldDB" id="A0AAF1BT40"/>
<evidence type="ECO:0000313" key="3">
    <source>
        <dbReference type="Proteomes" id="UP000827549"/>
    </source>
</evidence>
<feature type="compositionally biased region" description="Polar residues" evidence="1">
    <location>
        <begin position="150"/>
        <end position="162"/>
    </location>
</feature>
<proteinExistence type="predicted"/>
<feature type="compositionally biased region" description="Basic and acidic residues" evidence="1">
    <location>
        <begin position="167"/>
        <end position="176"/>
    </location>
</feature>
<feature type="region of interest" description="Disordered" evidence="1">
    <location>
        <begin position="118"/>
        <end position="224"/>
    </location>
</feature>
<evidence type="ECO:0000313" key="2">
    <source>
        <dbReference type="EMBL" id="WOO84298.1"/>
    </source>
</evidence>
<evidence type="ECO:0000256" key="1">
    <source>
        <dbReference type="SAM" id="MobiDB-lite"/>
    </source>
</evidence>